<keyword evidence="2 6" id="KW-0812">Transmembrane</keyword>
<evidence type="ECO:0000313" key="9">
    <source>
        <dbReference type="EMBL" id="GFR45996.1"/>
    </source>
</evidence>
<keyword evidence="4 6" id="KW-0472">Membrane</keyword>
<dbReference type="Gene3D" id="1.10.287.70">
    <property type="match status" value="1"/>
</dbReference>
<gene>
    <name evidence="9" type="ORF">Agub_g7473</name>
</gene>
<dbReference type="Proteomes" id="UP001054857">
    <property type="component" value="Unassembled WGS sequence"/>
</dbReference>
<keyword evidence="10" id="KW-1185">Reference proteome</keyword>
<dbReference type="SUPFAM" id="SSF100909">
    <property type="entry name" value="IP3 receptor type 1 binding core, domain 2"/>
    <property type="match status" value="1"/>
</dbReference>
<evidence type="ECO:0000259" key="7">
    <source>
        <dbReference type="Pfam" id="PF00520"/>
    </source>
</evidence>
<dbReference type="PANTHER" id="PTHR13715:SF99">
    <property type="entry name" value="INOSITOL 1,4,5-TRISPHOSPHATE RECEPTOR-LIKE PROTEIN A"/>
    <property type="match status" value="1"/>
</dbReference>
<dbReference type="InterPro" id="IPR005821">
    <property type="entry name" value="Ion_trans_dom"/>
</dbReference>
<feature type="non-terminal residue" evidence="9">
    <location>
        <position position="1"/>
    </location>
</feature>
<dbReference type="PANTHER" id="PTHR13715">
    <property type="entry name" value="RYANODINE RECEPTOR AND IP3 RECEPTOR"/>
    <property type="match status" value="1"/>
</dbReference>
<feature type="compositionally biased region" description="Acidic residues" evidence="5">
    <location>
        <begin position="1672"/>
        <end position="1683"/>
    </location>
</feature>
<keyword evidence="3 6" id="KW-1133">Transmembrane helix</keyword>
<feature type="domain" description="RyR/IP3R Homology associated" evidence="8">
    <location>
        <begin position="1699"/>
        <end position="1800"/>
    </location>
</feature>
<dbReference type="InterPro" id="IPR013662">
    <property type="entry name" value="RIH_assoc-dom"/>
</dbReference>
<feature type="transmembrane region" description="Helical" evidence="6">
    <location>
        <begin position="2318"/>
        <end position="2339"/>
    </location>
</feature>
<dbReference type="InterPro" id="IPR035910">
    <property type="entry name" value="RyR/IP3R_RIH_dom_sf"/>
</dbReference>
<comment type="caution">
    <text evidence="9">The sequence shown here is derived from an EMBL/GenBank/DDBJ whole genome shotgun (WGS) entry which is preliminary data.</text>
</comment>
<sequence>MAQMQTVSPDIVAASVRLIRLHGQQPRFINFLRQICGTRERPMPNNQNWIVAETLGSGHDPLDVFCRAGPASLPDSAGQMRETWAITCRRRDDPNQFVVVDTSQFCHDVEDLTKRSIREWDLSGEDSFSPREIFIYYCYSLKFIVSLCYGRNSLARDHILRASERHGLGLEFGALLRAVTDNRLPYGMRSYLMQVLRALYVDIEPYQPLKLPRHVRMMSRAGAMRLSLLSAANSPTINILIATLLAELKEAVAAPAGFDGTHGEKAAAADKGEEATDDALERGERTVGRNMLVLNMLKLVHEMFRLGMMDLDSPVTQEVLLVLLELIQKLDSLPLDMVERFKRSYSSKVVMEAKKEAMKTIDFALDMKSEEQCAAIFEYFASWQRSPERQEYWARRQAADAAGKRRGGSGGAVAGVAAAGEAAVAMIGAAGSKAIGAVQAAAGLLGGPRVRSGASLLSGGGSSNKVAPAPSTATDSAARDPEAPPPASKDSTSGAAGAGAEVAGGEEEGSGSSDYGGLMRWVSSAYDRLAADNEEDDFPLFRLDTLSDTEPLHRQEASPVMKLLDLARYEDQDLTAKTFQLLERLTSKREKLLGELMRTFVVTDDDLIALATWALKQVEVAQHAYNYLGSLDPRESRDACNKAAQAIDALTSLLVPYSRIDIGGGSIEEAAAGGGRGAGGAPERVIVSRTTAANCQYLMYDMQIHLMVLKFLKLPLRRKPSANPREIQQAEDPARLEVFRACLAFLRHFMVVGDLEAGAACVYSHPNQAAVLPHLGLLLSFLDTRGLPTSDTVSALFVGNKANAVAEGEKVIRKLIKLIIRYGDKQHAGWLELLGKVMVVEGAPLKRNQMVALQLLTQYDETVLELLTGPDSGGLEELAALLASERLSARPSPEPPVSRLAYHTACVQLLAECCTGKEPELVVRASGYLSLAQVLDVLLLQPSEEAGVSEANVRYVQRAYWRLLQHCYFATDTDNTKVQVRHGGNRIWPLQEEGEEGAGGERRGGGMGMGEEAAGGEGGGGGGGGAGLLMHRFLDLPAGADRKQLGGGGGRCLVQAVLEEVKRALAEPSDALANADSAAFFLSTCVFPALAEYFDNHWHSHVAKLPAHPAVMLADLSSHLVELYGSLRRLKDVANSQSVKAEIKMAQANIRSLLAAMPPETHPPEAAAILGKTTAAAAAGVAGLLAAPGGKSSAPSTSQRTTQSTSSQKVVQREWVLFLRRLAEQVSVELNPASHEIVEVLHSNALVAAAASSLGMGDRTPVFEQAALLRLARLFASPYGRLVPCSSPPMCFEELMAMLCELLASRGRGGSRGRADGGGGGGGSDGSGGEGRLQVGPADWRPELLVKLVRVVRAAVVLDDGAGAADSAALRDAWAAMGLLRVDSERVTEWHPPSAARLEWRQGKYDKLGATRAAATLLAHPMPEVQLEALQLLDVLLKGSNTSVQFTLHDVLKDGSPLADAVFANGKAAFDRCRRYVAQRTYGARLREAPKRKATELAEEAKKAVAGAVNAVLSRGSMVAGVAGLLGKTVINTLATTGVAARDAGARLVAAPSRPQRTLAGAAAAATSAAALLKAGPAPAAAAAAGAAAGGSGASGSASSPHSLSRRFLSNRVGSRLGSSNAGAGAGVDAAVEDSGGAAAEGRGGGRPLGEALEEPLGGASSASGGGGGAGGEEEEDEEEELRWEDKAPRLNAADNAYEFSRVLLAVLKSMVEGHFKHLQALLQLQPASSASIDLVVEAVDLLNVLQDFLPSALLNEDSELAQLMVLVCLFVQEMVQGPCPGNQQSLAGTNFLASCNRIFNGIEYSSRSREGRRVIANKCAVKCALLNLLTSLLEACSSSDIPARCHDILEFASIDRQIFQLCKVLGLSEGCSVMYPPDGEDMEEGEPEELADLSARLEDELLLFCAYVLKLHAVTPAKEPPLPYIFKLFNGEDVDKLLDQLTPDQASYAGELQAFLQRRLGYVEINWKGQLIEPCFFSLTPECSALVTSSVWCEATLDRINNTVSPDSRAFPTVKAAELVDVMEDVVDDIELRSQLMRSKWLKLVSVLANWRMRLLEATFYLAVATLIFQALADARWGPHDEFSSRRDSWATLALSVAVMVQSFVTLLLYIAFAYTDLNKYLSHQVPHTSQHTQHILAAARDFTLALLGRGEQQQKGAAAASAASSAAAPAPAAGGGAAAAVDAGGVAAGGAVSGKDAAGAAAGGGGGSGGGAAGGKARELASLREGAAAARRLELRPPPQESRRGWGDLLLWVFSVLVSLARYTKFWYFNMLVSASLAGFFVSPFFLVFHFTIYFLDFDSGKQLVLAIQRSGTSILNTFVLAVLSIYVFAVVTFLVFSDPTRVDKGDGPPCDTFYKCMGAHMLTGIMGDISTLFNSDLWDTVPDKVGMDGLQQARSLFVLAFFMLWNFVLSNIFVGLIASAFEAIRDDQNTITSDRLSKCLVCSQDMYLFNEKIQGGFDEHILKQHNALSYVYFLHHLRATPRDDYTGAESVVAAVLAGAKTTTDKGTWLPVSKSLAVMHAVALAAQASKEAGGGGAG</sequence>
<feature type="region of interest" description="Disordered" evidence="5">
    <location>
        <begin position="1310"/>
        <end position="1336"/>
    </location>
</feature>
<evidence type="ECO:0000256" key="3">
    <source>
        <dbReference type="ARBA" id="ARBA00022989"/>
    </source>
</evidence>
<dbReference type="InterPro" id="IPR015925">
    <property type="entry name" value="Ryanodine_IP3_receptor"/>
</dbReference>
<feature type="compositionally biased region" description="Low complexity" evidence="5">
    <location>
        <begin position="467"/>
        <end position="476"/>
    </location>
</feature>
<reference evidence="9 10" key="1">
    <citation type="journal article" date="2021" name="Sci. Rep.">
        <title>Genome sequencing of the multicellular alga Astrephomene provides insights into convergent evolution of germ-soma differentiation.</title>
        <authorList>
            <person name="Yamashita S."/>
            <person name="Yamamoto K."/>
            <person name="Matsuzaki R."/>
            <person name="Suzuki S."/>
            <person name="Yamaguchi H."/>
            <person name="Hirooka S."/>
            <person name="Minakuchi Y."/>
            <person name="Miyagishima S."/>
            <person name="Kawachi M."/>
            <person name="Toyoda A."/>
            <person name="Nozaki H."/>
        </authorList>
    </citation>
    <scope>NUCLEOTIDE SEQUENCE [LARGE SCALE GENOMIC DNA]</scope>
    <source>
        <strain evidence="9 10">NIES-4017</strain>
    </source>
</reference>
<feature type="compositionally biased region" description="Gly residues" evidence="5">
    <location>
        <begin position="1310"/>
        <end position="1331"/>
    </location>
</feature>
<feature type="domain" description="Ion transport" evidence="7">
    <location>
        <begin position="2255"/>
        <end position="2431"/>
    </location>
</feature>
<feature type="compositionally biased region" description="Gly residues" evidence="5">
    <location>
        <begin position="1005"/>
        <end position="1021"/>
    </location>
</feature>
<name>A0AAD3HMG2_9CHLO</name>
<evidence type="ECO:0000256" key="4">
    <source>
        <dbReference type="ARBA" id="ARBA00023136"/>
    </source>
</evidence>
<evidence type="ECO:0000313" key="10">
    <source>
        <dbReference type="Proteomes" id="UP001054857"/>
    </source>
</evidence>
<dbReference type="EMBL" id="BMAR01000011">
    <property type="protein sequence ID" value="GFR45996.1"/>
    <property type="molecule type" value="Genomic_DNA"/>
</dbReference>
<feature type="region of interest" description="Disordered" evidence="5">
    <location>
        <begin position="991"/>
        <end position="1021"/>
    </location>
</feature>
<dbReference type="GO" id="GO:0005216">
    <property type="term" value="F:monoatomic ion channel activity"/>
    <property type="evidence" value="ECO:0007669"/>
    <property type="project" value="InterPro"/>
</dbReference>
<feature type="compositionally biased region" description="Low complexity" evidence="5">
    <location>
        <begin position="1649"/>
        <end position="1663"/>
    </location>
</feature>
<dbReference type="Pfam" id="PF08454">
    <property type="entry name" value="RIH_assoc"/>
    <property type="match status" value="1"/>
</dbReference>
<feature type="region of interest" description="Disordered" evidence="5">
    <location>
        <begin position="456"/>
        <end position="514"/>
    </location>
</feature>
<dbReference type="GO" id="GO:0016020">
    <property type="term" value="C:membrane"/>
    <property type="evidence" value="ECO:0007669"/>
    <property type="project" value="UniProtKB-SubCell"/>
</dbReference>
<feature type="transmembrane region" description="Helical" evidence="6">
    <location>
        <begin position="2277"/>
        <end position="2298"/>
    </location>
</feature>
<evidence type="ECO:0000256" key="5">
    <source>
        <dbReference type="SAM" id="MobiDB-lite"/>
    </source>
</evidence>
<proteinExistence type="predicted"/>
<evidence type="ECO:0000256" key="2">
    <source>
        <dbReference type="ARBA" id="ARBA00022692"/>
    </source>
</evidence>
<feature type="region of interest" description="Disordered" evidence="5">
    <location>
        <begin position="1635"/>
        <end position="1688"/>
    </location>
</feature>
<accession>A0AAD3HMG2</accession>
<comment type="subcellular location">
    <subcellularLocation>
        <location evidence="1">Membrane</location>
        <topology evidence="1">Multi-pass membrane protein</topology>
    </subcellularLocation>
</comment>
<feature type="compositionally biased region" description="Low complexity" evidence="5">
    <location>
        <begin position="488"/>
        <end position="503"/>
    </location>
</feature>
<evidence type="ECO:0000259" key="8">
    <source>
        <dbReference type="Pfam" id="PF08454"/>
    </source>
</evidence>
<feature type="transmembrane region" description="Helical" evidence="6">
    <location>
        <begin position="2399"/>
        <end position="2424"/>
    </location>
</feature>
<evidence type="ECO:0000256" key="1">
    <source>
        <dbReference type="ARBA" id="ARBA00004141"/>
    </source>
</evidence>
<dbReference type="GO" id="GO:0006816">
    <property type="term" value="P:calcium ion transport"/>
    <property type="evidence" value="ECO:0007669"/>
    <property type="project" value="InterPro"/>
</dbReference>
<evidence type="ECO:0000256" key="6">
    <source>
        <dbReference type="SAM" id="Phobius"/>
    </source>
</evidence>
<organism evidence="9 10">
    <name type="scientific">Astrephomene gubernaculifera</name>
    <dbReference type="NCBI Taxonomy" id="47775"/>
    <lineage>
        <taxon>Eukaryota</taxon>
        <taxon>Viridiplantae</taxon>
        <taxon>Chlorophyta</taxon>
        <taxon>core chlorophytes</taxon>
        <taxon>Chlorophyceae</taxon>
        <taxon>CS clade</taxon>
        <taxon>Chlamydomonadales</taxon>
        <taxon>Astrephomenaceae</taxon>
        <taxon>Astrephomene</taxon>
    </lineage>
</organism>
<feature type="transmembrane region" description="Helical" evidence="6">
    <location>
        <begin position="2094"/>
        <end position="2116"/>
    </location>
</feature>
<dbReference type="Pfam" id="PF00520">
    <property type="entry name" value="Ion_trans"/>
    <property type="match status" value="1"/>
</dbReference>
<protein>
    <submittedName>
        <fullName evidence="9">Uncharacterized protein</fullName>
    </submittedName>
</protein>